<evidence type="ECO:0000313" key="1">
    <source>
        <dbReference type="EMBL" id="JAE37097.1"/>
    </source>
</evidence>
<protein>
    <submittedName>
        <fullName evidence="1">Uncharacterized protein</fullName>
    </submittedName>
</protein>
<dbReference type="AlphaFoldDB" id="A0A0A9HK54"/>
<proteinExistence type="predicted"/>
<dbReference type="EMBL" id="GBRH01160799">
    <property type="protein sequence ID" value="JAE37097.1"/>
    <property type="molecule type" value="Transcribed_RNA"/>
</dbReference>
<reference evidence="1" key="1">
    <citation type="submission" date="2014-09" db="EMBL/GenBank/DDBJ databases">
        <authorList>
            <person name="Magalhaes I.L.F."/>
            <person name="Oliveira U."/>
            <person name="Santos F.R."/>
            <person name="Vidigal T.H.D.A."/>
            <person name="Brescovit A.D."/>
            <person name="Santos A.J."/>
        </authorList>
    </citation>
    <scope>NUCLEOTIDE SEQUENCE</scope>
    <source>
        <tissue evidence="1">Shoot tissue taken approximately 20 cm above the soil surface</tissue>
    </source>
</reference>
<sequence length="56" mass="6405">MHLTDPSTLLHLLLRPFNRSFFPHLHYLCSTLGTKFWSLVGWLQVATQPNKSTGPV</sequence>
<name>A0A0A9HK54_ARUDO</name>
<organism evidence="1">
    <name type="scientific">Arundo donax</name>
    <name type="common">Giant reed</name>
    <name type="synonym">Donax arundinaceus</name>
    <dbReference type="NCBI Taxonomy" id="35708"/>
    <lineage>
        <taxon>Eukaryota</taxon>
        <taxon>Viridiplantae</taxon>
        <taxon>Streptophyta</taxon>
        <taxon>Embryophyta</taxon>
        <taxon>Tracheophyta</taxon>
        <taxon>Spermatophyta</taxon>
        <taxon>Magnoliopsida</taxon>
        <taxon>Liliopsida</taxon>
        <taxon>Poales</taxon>
        <taxon>Poaceae</taxon>
        <taxon>PACMAD clade</taxon>
        <taxon>Arundinoideae</taxon>
        <taxon>Arundineae</taxon>
        <taxon>Arundo</taxon>
    </lineage>
</organism>
<reference evidence="1" key="2">
    <citation type="journal article" date="2015" name="Data Brief">
        <title>Shoot transcriptome of the giant reed, Arundo donax.</title>
        <authorList>
            <person name="Barrero R.A."/>
            <person name="Guerrero F.D."/>
            <person name="Moolhuijzen P."/>
            <person name="Goolsby J.A."/>
            <person name="Tidwell J."/>
            <person name="Bellgard S.E."/>
            <person name="Bellgard M.I."/>
        </authorList>
    </citation>
    <scope>NUCLEOTIDE SEQUENCE</scope>
    <source>
        <tissue evidence="1">Shoot tissue taken approximately 20 cm above the soil surface</tissue>
    </source>
</reference>
<accession>A0A0A9HK54</accession>